<dbReference type="Pfam" id="PF14175">
    <property type="entry name" value="YaaC"/>
    <property type="match status" value="1"/>
</dbReference>
<proteinExistence type="predicted"/>
<evidence type="ECO:0000313" key="2">
    <source>
        <dbReference type="Proteomes" id="UP001055307"/>
    </source>
</evidence>
<dbReference type="InterPro" id="IPR026988">
    <property type="entry name" value="YaaC-like"/>
</dbReference>
<dbReference type="EMBL" id="BPQF01000036">
    <property type="protein sequence ID" value="GJD42013.1"/>
    <property type="molecule type" value="Genomic_DNA"/>
</dbReference>
<comment type="caution">
    <text evidence="1">The sequence shown here is derived from an EMBL/GenBank/DDBJ whole genome shotgun (WGS) entry which is preliminary data.</text>
</comment>
<accession>A0AAV4ZEI3</accession>
<keyword evidence="2" id="KW-1185">Reference proteome</keyword>
<evidence type="ECO:0000313" key="1">
    <source>
        <dbReference type="EMBL" id="GJD42013.1"/>
    </source>
</evidence>
<reference evidence="1" key="2">
    <citation type="submission" date="2021-08" db="EMBL/GenBank/DDBJ databases">
        <authorList>
            <person name="Tani A."/>
            <person name="Ola A."/>
            <person name="Ogura Y."/>
            <person name="Katsura K."/>
            <person name="Hayashi T."/>
        </authorList>
    </citation>
    <scope>NUCLEOTIDE SEQUENCE</scope>
    <source>
        <strain evidence="1">DSM 21893</strain>
    </source>
</reference>
<reference evidence="1" key="1">
    <citation type="journal article" date="2016" name="Front. Microbiol.">
        <title>Genome Sequence of the Piezophilic, Mesophilic Sulfate-Reducing Bacterium Desulfovibrio indicus J2T.</title>
        <authorList>
            <person name="Cao J."/>
            <person name="Maignien L."/>
            <person name="Shao Z."/>
            <person name="Alain K."/>
            <person name="Jebbar M."/>
        </authorList>
    </citation>
    <scope>NUCLEOTIDE SEQUENCE</scope>
    <source>
        <strain evidence="1">DSM 21893</strain>
    </source>
</reference>
<gene>
    <name evidence="1" type="ORF">OICFNHDK_4504</name>
</gene>
<dbReference type="Proteomes" id="UP001055307">
    <property type="component" value="Unassembled WGS sequence"/>
</dbReference>
<protein>
    <recommendedName>
        <fullName evidence="3">Ig-like domain-containing protein</fullName>
    </recommendedName>
</protein>
<name>A0AAV4ZEI3_9HYPH</name>
<dbReference type="AlphaFoldDB" id="A0AAV4ZEI3"/>
<sequence>MAILADTVERNILDLLRSQGWTGRIAENNLYAEYIVVEAQKGDLTKKVALLYSASTDAGHLRALAETVDAVHTNEHSFGVRRYDLATGRSMTSVNDFGTTLVGWNKQMAPQVQGRPIRRRPTKQRRLVAEDPYAAVWTRLEQFSSVNVASKLIAQRIREAGKEPVADTVTAKAEGLAFSVRNAVDYLRSTPQESLTKRIISAYYGCMSLASAEMLAAPAGPASLDDLESFTKNGHGLFTLNTTPGDFGALGVGVLASGFFMHYANFLGADTSTFPGDRAKSPEQVAARPLRTFCTLGDLLAAVPEVGDLVASATGAKLRWVAPIPAPRTQMSGFSAMNVQGSSYLWLLDRSGQITPEDIVQEGWPIAELARVDASDPEFVRTGLGRGGGIYRCRVDHPDASYYSDVVPIHRSAFMDGTALILPPLLGLNTYRSLAFVTLYALSIAARYMPNTWRRVEGGDQDHNLAVVKTLLSVYERHLPQEFLEEIIDERISAVQPGSLY</sequence>
<evidence type="ECO:0008006" key="3">
    <source>
        <dbReference type="Google" id="ProtNLM"/>
    </source>
</evidence>
<organism evidence="1 2">
    <name type="scientific">Methylobacterium bullatum</name>
    <dbReference type="NCBI Taxonomy" id="570505"/>
    <lineage>
        <taxon>Bacteria</taxon>
        <taxon>Pseudomonadati</taxon>
        <taxon>Pseudomonadota</taxon>
        <taxon>Alphaproteobacteria</taxon>
        <taxon>Hyphomicrobiales</taxon>
        <taxon>Methylobacteriaceae</taxon>
        <taxon>Methylobacterium</taxon>
    </lineage>
</organism>